<dbReference type="Gene3D" id="1.20.120.10">
    <property type="entry name" value="Cytochrome c/b562"/>
    <property type="match status" value="1"/>
</dbReference>
<keyword evidence="8" id="KW-0812">Transmembrane</keyword>
<evidence type="ECO:0000313" key="9">
    <source>
        <dbReference type="EMBL" id="SOC28999.1"/>
    </source>
</evidence>
<dbReference type="InterPro" id="IPR012127">
    <property type="entry name" value="Cyt_c_prime"/>
</dbReference>
<evidence type="ECO:0000256" key="7">
    <source>
        <dbReference type="PIRSR" id="PIRSR000027-2"/>
    </source>
</evidence>
<keyword evidence="8" id="KW-1133">Transmembrane helix</keyword>
<dbReference type="GO" id="GO:0005506">
    <property type="term" value="F:iron ion binding"/>
    <property type="evidence" value="ECO:0007669"/>
    <property type="project" value="InterPro"/>
</dbReference>
<keyword evidence="2 7" id="KW-0349">Heme</keyword>
<dbReference type="InterPro" id="IPR002321">
    <property type="entry name" value="Cyt_c_II"/>
</dbReference>
<accession>A0A285U0P0</accession>
<keyword evidence="8" id="KW-0472">Membrane</keyword>
<dbReference type="PROSITE" id="PS51009">
    <property type="entry name" value="CYTCII"/>
    <property type="match status" value="1"/>
</dbReference>
<dbReference type="Pfam" id="PF01322">
    <property type="entry name" value="Cytochrom_C_2"/>
    <property type="match status" value="1"/>
</dbReference>
<dbReference type="GO" id="GO:0042597">
    <property type="term" value="C:periplasmic space"/>
    <property type="evidence" value="ECO:0007669"/>
    <property type="project" value="InterPro"/>
</dbReference>
<feature type="binding site" description="covalent" evidence="7">
    <location>
        <position position="161"/>
    </location>
    <ligand>
        <name>heme c</name>
        <dbReference type="ChEBI" id="CHEBI:61717"/>
    </ligand>
</feature>
<feature type="binding site" description="covalent" evidence="7">
    <location>
        <position position="164"/>
    </location>
    <ligand>
        <name>heme c</name>
        <dbReference type="ChEBI" id="CHEBI:61717"/>
    </ligand>
</feature>
<feature type="binding site" description="axial binding residue" evidence="6">
    <location>
        <position position="165"/>
    </location>
    <ligand>
        <name>heme c</name>
        <dbReference type="ChEBI" id="CHEBI:61717"/>
    </ligand>
    <ligandPart>
        <name>Fe</name>
        <dbReference type="ChEBI" id="CHEBI:18248"/>
    </ligandPart>
</feature>
<evidence type="ECO:0000313" key="10">
    <source>
        <dbReference type="Proteomes" id="UP000219068"/>
    </source>
</evidence>
<dbReference type="GO" id="GO:0022900">
    <property type="term" value="P:electron transport chain"/>
    <property type="evidence" value="ECO:0007669"/>
    <property type="project" value="InterPro"/>
</dbReference>
<dbReference type="PIRSF" id="PIRSF000027">
    <property type="entry name" value="Cytc_c_prime"/>
    <property type="match status" value="1"/>
</dbReference>
<dbReference type="GO" id="GO:0020037">
    <property type="term" value="F:heme binding"/>
    <property type="evidence" value="ECO:0007669"/>
    <property type="project" value="InterPro"/>
</dbReference>
<evidence type="ECO:0000256" key="8">
    <source>
        <dbReference type="SAM" id="Phobius"/>
    </source>
</evidence>
<dbReference type="InterPro" id="IPR010980">
    <property type="entry name" value="Cyt_c/b562"/>
</dbReference>
<organism evidence="9 10">
    <name type="scientific">Thalassospira xiamenensis</name>
    <dbReference type="NCBI Taxonomy" id="220697"/>
    <lineage>
        <taxon>Bacteria</taxon>
        <taxon>Pseudomonadati</taxon>
        <taxon>Pseudomonadota</taxon>
        <taxon>Alphaproteobacteria</taxon>
        <taxon>Rhodospirillales</taxon>
        <taxon>Thalassospiraceae</taxon>
        <taxon>Thalassospira</taxon>
    </lineage>
</organism>
<evidence type="ECO:0000256" key="5">
    <source>
        <dbReference type="ARBA" id="ARBA00023004"/>
    </source>
</evidence>
<dbReference type="GO" id="GO:0009055">
    <property type="term" value="F:electron transfer activity"/>
    <property type="evidence" value="ECO:0007669"/>
    <property type="project" value="InterPro"/>
</dbReference>
<evidence type="ECO:0000256" key="4">
    <source>
        <dbReference type="ARBA" id="ARBA00022982"/>
    </source>
</evidence>
<comment type="PTM">
    <text evidence="7">Binds 1 heme group per subunit.</text>
</comment>
<keyword evidence="1" id="KW-0813">Transport</keyword>
<evidence type="ECO:0000256" key="1">
    <source>
        <dbReference type="ARBA" id="ARBA00022448"/>
    </source>
</evidence>
<evidence type="ECO:0000256" key="6">
    <source>
        <dbReference type="PIRSR" id="PIRSR000027-1"/>
    </source>
</evidence>
<gene>
    <name evidence="9" type="ORF">SAMN05428964_1077</name>
</gene>
<sequence length="171" mass="18581">MRPQTRIQTQKETKLMRTGILVVATVFATAISIAAVAHEGAKGVVKERMDGMEVIGKQVKMMVPMLKGETPYDPAKVELAAMKISSHAGSAFTELFPTGSTTAPSEASPEIWEKWDAFSRLSDELAINADMLKTIAAKDVASGSNDTGQFDDAFRNVLQTCKSCHQQFRAD</sequence>
<evidence type="ECO:0000256" key="3">
    <source>
        <dbReference type="ARBA" id="ARBA00022723"/>
    </source>
</evidence>
<dbReference type="EMBL" id="OBMM01000007">
    <property type="protein sequence ID" value="SOC28999.1"/>
    <property type="molecule type" value="Genomic_DNA"/>
</dbReference>
<dbReference type="Proteomes" id="UP000219068">
    <property type="component" value="Unassembled WGS sequence"/>
</dbReference>
<keyword evidence="3 6" id="KW-0479">Metal-binding</keyword>
<name>A0A285U0P0_9PROT</name>
<feature type="transmembrane region" description="Helical" evidence="8">
    <location>
        <begin position="20"/>
        <end position="38"/>
    </location>
</feature>
<keyword evidence="4" id="KW-0249">Electron transport</keyword>
<proteinExistence type="predicted"/>
<protein>
    <submittedName>
        <fullName evidence="9">Cytochrome c556</fullName>
    </submittedName>
</protein>
<dbReference type="AlphaFoldDB" id="A0A285U0P0"/>
<dbReference type="SUPFAM" id="SSF47175">
    <property type="entry name" value="Cytochromes"/>
    <property type="match status" value="1"/>
</dbReference>
<keyword evidence="5 6" id="KW-0408">Iron</keyword>
<evidence type="ECO:0000256" key="2">
    <source>
        <dbReference type="ARBA" id="ARBA00022617"/>
    </source>
</evidence>
<reference evidence="9 10" key="1">
    <citation type="submission" date="2017-08" db="EMBL/GenBank/DDBJ databases">
        <authorList>
            <person name="de Groot N.N."/>
        </authorList>
    </citation>
    <scope>NUCLEOTIDE SEQUENCE [LARGE SCALE GENOMIC DNA]</scope>
    <source>
        <strain evidence="9 10">USBA 78</strain>
    </source>
</reference>